<organism evidence="1 2">
    <name type="scientific">Parelaphostrongylus tenuis</name>
    <name type="common">Meningeal worm</name>
    <dbReference type="NCBI Taxonomy" id="148309"/>
    <lineage>
        <taxon>Eukaryota</taxon>
        <taxon>Metazoa</taxon>
        <taxon>Ecdysozoa</taxon>
        <taxon>Nematoda</taxon>
        <taxon>Chromadorea</taxon>
        <taxon>Rhabditida</taxon>
        <taxon>Rhabditina</taxon>
        <taxon>Rhabditomorpha</taxon>
        <taxon>Strongyloidea</taxon>
        <taxon>Metastrongylidae</taxon>
        <taxon>Parelaphostrongylus</taxon>
    </lineage>
</organism>
<dbReference type="Proteomes" id="UP001196413">
    <property type="component" value="Unassembled WGS sequence"/>
</dbReference>
<keyword evidence="2" id="KW-1185">Reference proteome</keyword>
<reference evidence="1" key="1">
    <citation type="submission" date="2021-06" db="EMBL/GenBank/DDBJ databases">
        <title>Parelaphostrongylus tenuis whole genome reference sequence.</title>
        <authorList>
            <person name="Garwood T.J."/>
            <person name="Larsen P.A."/>
            <person name="Fountain-Jones N.M."/>
            <person name="Garbe J.R."/>
            <person name="Macchietto M.G."/>
            <person name="Kania S.A."/>
            <person name="Gerhold R.W."/>
            <person name="Richards J.E."/>
            <person name="Wolf T.M."/>
        </authorList>
    </citation>
    <scope>NUCLEOTIDE SEQUENCE</scope>
    <source>
        <strain evidence="1">MNPRO001-30</strain>
        <tissue evidence="1">Meninges</tissue>
    </source>
</reference>
<dbReference type="EMBL" id="JAHQIW010002182">
    <property type="protein sequence ID" value="KAJ1354728.1"/>
    <property type="molecule type" value="Genomic_DNA"/>
</dbReference>
<name>A0AAD5MDB8_PARTN</name>
<evidence type="ECO:0000313" key="1">
    <source>
        <dbReference type="EMBL" id="KAJ1354728.1"/>
    </source>
</evidence>
<accession>A0AAD5MDB8</accession>
<sequence>MDATVLLRQSNALKFLLFDHGYFVGNKGHNEWNLVLARPFVRWIGFTVKHSEEFPEHVSANLTNTQMFLNLPCNASPISVHVMSSLISSK</sequence>
<comment type="caution">
    <text evidence="1">The sequence shown here is derived from an EMBL/GenBank/DDBJ whole genome shotgun (WGS) entry which is preliminary data.</text>
</comment>
<protein>
    <submittedName>
        <fullName evidence="1">Uncharacterized protein</fullName>
    </submittedName>
</protein>
<proteinExistence type="predicted"/>
<gene>
    <name evidence="1" type="ORF">KIN20_011738</name>
</gene>
<evidence type="ECO:0000313" key="2">
    <source>
        <dbReference type="Proteomes" id="UP001196413"/>
    </source>
</evidence>
<dbReference type="AlphaFoldDB" id="A0AAD5MDB8"/>